<comment type="caution">
    <text evidence="6">The sequence shown here is derived from an EMBL/GenBank/DDBJ whole genome shotgun (WGS) entry which is preliminary data.</text>
</comment>
<gene>
    <name evidence="6" type="ORF">FNX44_012170</name>
    <name evidence="4" type="ORF">H3146_12785</name>
    <name evidence="5" type="ORF">H3147_04310</name>
</gene>
<sequence>MPTYPRAAALLVVPALLLAACADGGSTATDKARAAGGASGDCITDFRPDEDYFPVKTEVRHAENFTLRYEKSYQVLTVKEPYPKGRPESYVLVRCGAPKPDLKGALADAPQITTPISSLFSASTTHLPLLTETDTLGVLSGVANAAFVSSAEVRDRVRDGKVVEYARDRSIDAEKVIAAKPDVLMTQGTDDPQYPKLRQAGIAVVANAEWLEPTPLGRAEWVKAMAALTGAEKRADEVFDRIENDYRAVAAKAAKAGKPVKVLPGGMYQGTWNMASGGSYMGRLIKDAGGTYPWAGDKGTGNLQLSFEAVYAKGGDAPVWLVGEQWKSLTEAAKADRRYTRLDAVESGEVWTNTKAQRPGGGNDFYERGVLRPDLVLADLFAILHPERAKDHSFTFYARIPNP</sequence>
<dbReference type="Pfam" id="PF01497">
    <property type="entry name" value="Peripla_BP_2"/>
    <property type="match status" value="1"/>
</dbReference>
<keyword evidence="2" id="KW-0732">Signal</keyword>
<feature type="chain" id="PRO_5038243424" evidence="2">
    <location>
        <begin position="23"/>
        <end position="403"/>
    </location>
</feature>
<organism evidence="6 7">
    <name type="scientific">Streptomyces alkaliterrae</name>
    <dbReference type="NCBI Taxonomy" id="2213162"/>
    <lineage>
        <taxon>Bacteria</taxon>
        <taxon>Bacillati</taxon>
        <taxon>Actinomycetota</taxon>
        <taxon>Actinomycetes</taxon>
        <taxon>Kitasatosporales</taxon>
        <taxon>Streptomycetaceae</taxon>
        <taxon>Streptomyces</taxon>
    </lineage>
</organism>
<evidence type="ECO:0000313" key="8">
    <source>
        <dbReference type="Proteomes" id="UP000517765"/>
    </source>
</evidence>
<evidence type="ECO:0000313" key="5">
    <source>
        <dbReference type="EMBL" id="MBB1258054.1"/>
    </source>
</evidence>
<dbReference type="PROSITE" id="PS50983">
    <property type="entry name" value="FE_B12_PBP"/>
    <property type="match status" value="1"/>
</dbReference>
<dbReference type="Proteomes" id="UP000517765">
    <property type="component" value="Unassembled WGS sequence"/>
</dbReference>
<dbReference type="OrthoDB" id="9812528at2"/>
<dbReference type="InterPro" id="IPR002491">
    <property type="entry name" value="ABC_transptr_periplasmic_BD"/>
</dbReference>
<dbReference type="GO" id="GO:0071281">
    <property type="term" value="P:cellular response to iron ion"/>
    <property type="evidence" value="ECO:0007669"/>
    <property type="project" value="TreeGrafter"/>
</dbReference>
<dbReference type="EMBL" id="JABJWZ010000096">
    <property type="protein sequence ID" value="MBB1254237.1"/>
    <property type="molecule type" value="Genomic_DNA"/>
</dbReference>
<evidence type="ECO:0000256" key="2">
    <source>
        <dbReference type="SAM" id="SignalP"/>
    </source>
</evidence>
<protein>
    <submittedName>
        <fullName evidence="6">ABC transporter substrate-binding protein</fullName>
    </submittedName>
</protein>
<dbReference type="Proteomes" id="UP000320857">
    <property type="component" value="Unassembled WGS sequence"/>
</dbReference>
<dbReference type="EMBL" id="VJYK02000103">
    <property type="protein sequence ID" value="MQS02615.1"/>
    <property type="molecule type" value="Genomic_DNA"/>
</dbReference>
<evidence type="ECO:0000313" key="4">
    <source>
        <dbReference type="EMBL" id="MBB1254237.1"/>
    </source>
</evidence>
<reference evidence="6 7" key="1">
    <citation type="submission" date="2019-10" db="EMBL/GenBank/DDBJ databases">
        <title>Streptomyces sp. nov., a novel actinobacterium isolated from alkaline environment.</title>
        <authorList>
            <person name="Golinska P."/>
        </authorList>
    </citation>
    <scope>NUCLEOTIDE SEQUENCE [LARGE SCALE GENOMIC DNA]</scope>
    <source>
        <strain evidence="6 7">OF1</strain>
    </source>
</reference>
<evidence type="ECO:0000313" key="6">
    <source>
        <dbReference type="EMBL" id="MQS02615.1"/>
    </source>
</evidence>
<dbReference type="Proteomes" id="UP000525686">
    <property type="component" value="Unassembled WGS sequence"/>
</dbReference>
<name>A0A5P0YQS6_9ACTN</name>
<reference evidence="4" key="3">
    <citation type="journal article" name="Syst. Appl. Microbiol.">
        <title>Streptomyces alkaliterrae sp. nov., isolated from an alkaline soil, and emended descriptions of Streptomyces alkaliphilus, Streptomyces calidiresistens and Streptomyces durbertensis.</title>
        <authorList>
            <person name="Swiecimska M."/>
            <person name="Golinska P."/>
            <person name="Nouioui I."/>
            <person name="Wypij M."/>
            <person name="Rai M."/>
            <person name="Sangal V."/>
            <person name="Goodfellow M."/>
        </authorList>
    </citation>
    <scope>NUCLEOTIDE SEQUENCE</scope>
    <source>
        <strain evidence="4">OF3</strain>
        <strain evidence="5">OF8</strain>
    </source>
</reference>
<dbReference type="PANTHER" id="PTHR30535">
    <property type="entry name" value="VITAMIN B12-BINDING PROTEIN"/>
    <property type="match status" value="1"/>
</dbReference>
<evidence type="ECO:0000313" key="9">
    <source>
        <dbReference type="Proteomes" id="UP000525686"/>
    </source>
</evidence>
<dbReference type="PROSITE" id="PS51257">
    <property type="entry name" value="PROKAR_LIPOPROTEIN"/>
    <property type="match status" value="1"/>
</dbReference>
<accession>A0A5P0YQS6</accession>
<dbReference type="AlphaFoldDB" id="A0A5P0YQS6"/>
<keyword evidence="7" id="KW-1185">Reference proteome</keyword>
<dbReference type="InterPro" id="IPR050902">
    <property type="entry name" value="ABC_Transporter_SBP"/>
</dbReference>
<dbReference type="EMBL" id="JABJXA010000015">
    <property type="protein sequence ID" value="MBB1258054.1"/>
    <property type="molecule type" value="Genomic_DNA"/>
</dbReference>
<proteinExistence type="inferred from homology"/>
<feature type="domain" description="Fe/B12 periplasmic-binding" evidence="3">
    <location>
        <begin position="115"/>
        <end position="388"/>
    </location>
</feature>
<evidence type="ECO:0000313" key="7">
    <source>
        <dbReference type="Proteomes" id="UP000320857"/>
    </source>
</evidence>
<comment type="similarity">
    <text evidence="1">Belongs to the bacterial solute-binding protein 8 family.</text>
</comment>
<evidence type="ECO:0000259" key="3">
    <source>
        <dbReference type="PROSITE" id="PS50983"/>
    </source>
</evidence>
<dbReference type="SUPFAM" id="SSF53807">
    <property type="entry name" value="Helical backbone' metal receptor"/>
    <property type="match status" value="1"/>
</dbReference>
<feature type="signal peptide" evidence="2">
    <location>
        <begin position="1"/>
        <end position="22"/>
    </location>
</feature>
<dbReference type="Gene3D" id="3.40.50.1980">
    <property type="entry name" value="Nitrogenase molybdenum iron protein domain"/>
    <property type="match status" value="2"/>
</dbReference>
<dbReference type="PANTHER" id="PTHR30535:SF34">
    <property type="entry name" value="MOLYBDATE-BINDING PROTEIN MOLA"/>
    <property type="match status" value="1"/>
</dbReference>
<reference evidence="8 9" key="2">
    <citation type="submission" date="2020-05" db="EMBL/GenBank/DDBJ databases">
        <title>Classification of alakaliphilic streptomycetes isolated from an alkaline soil next to Lonar Crater, India and a proposal for the recognition of Streptomyces alkaliterrae sp. nov.</title>
        <authorList>
            <person name="Golinska P."/>
        </authorList>
    </citation>
    <scope>NUCLEOTIDE SEQUENCE [LARGE SCALE GENOMIC DNA]</scope>
    <source>
        <strain evidence="9">OF3</strain>
        <strain evidence="8">OF8</strain>
    </source>
</reference>
<evidence type="ECO:0000256" key="1">
    <source>
        <dbReference type="ARBA" id="ARBA00008814"/>
    </source>
</evidence>